<dbReference type="EMBL" id="CP000379">
    <property type="protein sequence ID" value="ABF79711.1"/>
    <property type="molecule type" value="Genomic_DNA"/>
</dbReference>
<dbReference type="Pfam" id="PF08241">
    <property type="entry name" value="Methyltransf_11"/>
    <property type="match status" value="1"/>
</dbReference>
<dbReference type="CDD" id="cd02440">
    <property type="entry name" value="AdoMet_MTases"/>
    <property type="match status" value="1"/>
</dbReference>
<dbReference type="HOGENOM" id="CLU_049749_5_1_4"/>
<feature type="domain" description="Methyltransferase type 11" evidence="4">
    <location>
        <begin position="78"/>
        <end position="169"/>
    </location>
</feature>
<dbReference type="InterPro" id="IPR029063">
    <property type="entry name" value="SAM-dependent_MTases_sf"/>
</dbReference>
<dbReference type="GO" id="GO:0010420">
    <property type="term" value="F:polyprenyldihydroxybenzoate methyltransferase activity"/>
    <property type="evidence" value="ECO:0007669"/>
    <property type="project" value="TreeGrafter"/>
</dbReference>
<sequence>MPLACKRASIRFGLPCASWANDADRSGARMTGTKAITEHWTRVADQWIGWAGKPGHDAFWKYRAGLAAYIGRGTGVALEVGCGEGRVSRELKALGYDVTASDAVPAMLDAARHADSAHRYQLADAAALPFDAASFDLVMAYNVLMDLDDMPRALNEARRVLKPDGTLFISIVHPFRDRGAFAGPQPDAPFVLTGSYFGREHFDGMETRDGLSMHFAGWSLPLQAYMEALEASGFAIVSLREPPPDHADTDQLKQWARVPLFLWIKARPLR</sequence>
<protein>
    <submittedName>
        <fullName evidence="5">Pimeloyl-CoA biosynthesis protein BioC</fullName>
    </submittedName>
</protein>
<evidence type="ECO:0000313" key="5">
    <source>
        <dbReference type="EMBL" id="ABF79711.1"/>
    </source>
</evidence>
<name>A0A0H2XYF8_BURO1</name>
<gene>
    <name evidence="5" type="ordered locus">Bcen_4832</name>
</gene>
<dbReference type="Gene3D" id="3.40.50.150">
    <property type="entry name" value="Vaccinia Virus protein VP39"/>
    <property type="match status" value="1"/>
</dbReference>
<keyword evidence="1" id="KW-0489">Methyltransferase</keyword>
<dbReference type="AlphaFoldDB" id="A0A0H2XYF8"/>
<dbReference type="SUPFAM" id="SSF53335">
    <property type="entry name" value="S-adenosyl-L-methionine-dependent methyltransferases"/>
    <property type="match status" value="1"/>
</dbReference>
<keyword evidence="3" id="KW-0949">S-adenosyl-L-methionine</keyword>
<accession>A0A0H2XYF8</accession>
<evidence type="ECO:0000256" key="3">
    <source>
        <dbReference type="ARBA" id="ARBA00022691"/>
    </source>
</evidence>
<evidence type="ECO:0000256" key="2">
    <source>
        <dbReference type="ARBA" id="ARBA00022679"/>
    </source>
</evidence>
<evidence type="ECO:0000259" key="4">
    <source>
        <dbReference type="Pfam" id="PF08241"/>
    </source>
</evidence>
<dbReference type="InterPro" id="IPR013216">
    <property type="entry name" value="Methyltransf_11"/>
</dbReference>
<reference evidence="5" key="1">
    <citation type="submission" date="2006-05" db="EMBL/GenBank/DDBJ databases">
        <title>Complete sequence of chromosome 2 of Burkholderia cenocepacia AU 1054.</title>
        <authorList>
            <consortium name="US DOE Joint Genome Institute"/>
            <person name="Copeland A."/>
            <person name="Lucas S."/>
            <person name="Lapidus A."/>
            <person name="Barry K."/>
            <person name="Detter J.C."/>
            <person name="Glavina del Rio T."/>
            <person name="Hammon N."/>
            <person name="Israni S."/>
            <person name="Dalin E."/>
            <person name="Tice H."/>
            <person name="Pitluck S."/>
            <person name="Chain P."/>
            <person name="Malfatti S."/>
            <person name="Shin M."/>
            <person name="Vergez L."/>
            <person name="Schmutz J."/>
            <person name="Larimer F."/>
            <person name="Land M."/>
            <person name="Hauser L."/>
            <person name="Kyrpides N."/>
            <person name="Lykidis A."/>
            <person name="LiPuma J.J."/>
            <person name="Konstantinidis K."/>
            <person name="Tiedje J.M."/>
            <person name="Richardson P."/>
        </authorList>
    </citation>
    <scope>NUCLEOTIDE SEQUENCE [LARGE SCALE GENOMIC DNA]</scope>
    <source>
        <strain evidence="5">AU 1054</strain>
    </source>
</reference>
<evidence type="ECO:0000256" key="1">
    <source>
        <dbReference type="ARBA" id="ARBA00022603"/>
    </source>
</evidence>
<dbReference type="GO" id="GO:0032259">
    <property type="term" value="P:methylation"/>
    <property type="evidence" value="ECO:0007669"/>
    <property type="project" value="UniProtKB-KW"/>
</dbReference>
<proteinExistence type="predicted"/>
<dbReference type="PANTHER" id="PTHR43464">
    <property type="entry name" value="METHYLTRANSFERASE"/>
    <property type="match status" value="1"/>
</dbReference>
<keyword evidence="2" id="KW-0808">Transferase</keyword>
<organism evidence="5">
    <name type="scientific">Burkholderia orbicola (strain AU 1054)</name>
    <dbReference type="NCBI Taxonomy" id="331271"/>
    <lineage>
        <taxon>Bacteria</taxon>
        <taxon>Pseudomonadati</taxon>
        <taxon>Pseudomonadota</taxon>
        <taxon>Betaproteobacteria</taxon>
        <taxon>Burkholderiales</taxon>
        <taxon>Burkholderiaceae</taxon>
        <taxon>Burkholderia</taxon>
        <taxon>Burkholderia cepacia complex</taxon>
        <taxon>Burkholderia orbicola</taxon>
    </lineage>
</organism>
<dbReference type="PANTHER" id="PTHR43464:SF19">
    <property type="entry name" value="UBIQUINONE BIOSYNTHESIS O-METHYLTRANSFERASE, MITOCHONDRIAL"/>
    <property type="match status" value="1"/>
</dbReference>